<evidence type="ECO:0000313" key="7">
    <source>
        <dbReference type="EMBL" id="CAD7631287.1"/>
    </source>
</evidence>
<dbReference type="SUPFAM" id="SSF52833">
    <property type="entry name" value="Thioredoxin-like"/>
    <property type="match status" value="1"/>
</dbReference>
<dbReference type="EMBL" id="CAJPIZ010009245">
    <property type="protein sequence ID" value="CAG2111717.1"/>
    <property type="molecule type" value="Genomic_DNA"/>
</dbReference>
<name>A0A7R9KXJ5_9ACAR</name>
<comment type="similarity">
    <text evidence="2">Belongs to the GST superfamily. Mu family.</text>
</comment>
<dbReference type="Pfam" id="PF02798">
    <property type="entry name" value="GST_N"/>
    <property type="match status" value="1"/>
</dbReference>
<dbReference type="InterPro" id="IPR004045">
    <property type="entry name" value="Glutathione_S-Trfase_N"/>
</dbReference>
<keyword evidence="4" id="KW-0808">Transferase</keyword>
<dbReference type="EMBL" id="OC863820">
    <property type="protein sequence ID" value="CAD7631287.1"/>
    <property type="molecule type" value="Genomic_DNA"/>
</dbReference>
<gene>
    <name evidence="7" type="ORF">OSB1V03_LOCUS11696</name>
</gene>
<dbReference type="InterPro" id="IPR050213">
    <property type="entry name" value="GST_superfamily"/>
</dbReference>
<evidence type="ECO:0000256" key="4">
    <source>
        <dbReference type="ARBA" id="ARBA00022679"/>
    </source>
</evidence>
<organism evidence="7">
    <name type="scientific">Medioppia subpectinata</name>
    <dbReference type="NCBI Taxonomy" id="1979941"/>
    <lineage>
        <taxon>Eukaryota</taxon>
        <taxon>Metazoa</taxon>
        <taxon>Ecdysozoa</taxon>
        <taxon>Arthropoda</taxon>
        <taxon>Chelicerata</taxon>
        <taxon>Arachnida</taxon>
        <taxon>Acari</taxon>
        <taxon>Acariformes</taxon>
        <taxon>Sarcoptiformes</taxon>
        <taxon>Oribatida</taxon>
        <taxon>Brachypylina</taxon>
        <taxon>Oppioidea</taxon>
        <taxon>Oppiidae</taxon>
        <taxon>Medioppia</taxon>
    </lineage>
</organism>
<evidence type="ECO:0000256" key="1">
    <source>
        <dbReference type="ARBA" id="ARBA00003701"/>
    </source>
</evidence>
<protein>
    <recommendedName>
        <fullName evidence="3">glutathione transferase</fullName>
        <ecNumber evidence="3">2.5.1.18</ecNumber>
    </recommendedName>
</protein>
<keyword evidence="8" id="KW-1185">Reference proteome</keyword>
<dbReference type="PROSITE" id="PS50404">
    <property type="entry name" value="GST_NTER"/>
    <property type="match status" value="1"/>
</dbReference>
<evidence type="ECO:0000256" key="2">
    <source>
        <dbReference type="ARBA" id="ARBA00005861"/>
    </source>
</evidence>
<evidence type="ECO:0000256" key="3">
    <source>
        <dbReference type="ARBA" id="ARBA00012452"/>
    </source>
</evidence>
<comment type="function">
    <text evidence="1">Conjugation of reduced glutathione to a wide number of exogenous and endogenous hydrophobic electrophiles.</text>
</comment>
<evidence type="ECO:0000259" key="6">
    <source>
        <dbReference type="PROSITE" id="PS50404"/>
    </source>
</evidence>
<evidence type="ECO:0000256" key="5">
    <source>
        <dbReference type="ARBA" id="ARBA00047960"/>
    </source>
</evidence>
<feature type="domain" description="GST N-terminal" evidence="6">
    <location>
        <begin position="1"/>
        <end position="73"/>
    </location>
</feature>
<dbReference type="InterPro" id="IPR036249">
    <property type="entry name" value="Thioredoxin-like_sf"/>
</dbReference>
<dbReference type="EC" id="2.5.1.18" evidence="3"/>
<dbReference type="GO" id="GO:0006749">
    <property type="term" value="P:glutathione metabolic process"/>
    <property type="evidence" value="ECO:0007669"/>
    <property type="project" value="TreeGrafter"/>
</dbReference>
<sequence>MEWGRGQSIRLLLKYAGIQFTDKGYANPMDWNSGKFTLGLDYPNILYYIDHDLKLIQSIAIMRYLGKKHGLSAISEPQRDVQYMAAQQLQDVLQGLAAIMYGPGDGEANPRPISLALSSLSWIFILAYNVLDILRLYAPESVAKHPTIGQYLDIFEALPAIKA</sequence>
<dbReference type="AlphaFoldDB" id="A0A7R9KXJ5"/>
<proteinExistence type="inferred from homology"/>
<dbReference type="Gene3D" id="1.20.1050.130">
    <property type="match status" value="1"/>
</dbReference>
<dbReference type="OrthoDB" id="4951845at2759"/>
<dbReference type="PANTHER" id="PTHR11571">
    <property type="entry name" value="GLUTATHIONE S-TRANSFERASE"/>
    <property type="match status" value="1"/>
</dbReference>
<evidence type="ECO:0000313" key="8">
    <source>
        <dbReference type="Proteomes" id="UP000759131"/>
    </source>
</evidence>
<reference evidence="7" key="1">
    <citation type="submission" date="2020-11" db="EMBL/GenBank/DDBJ databases">
        <authorList>
            <person name="Tran Van P."/>
        </authorList>
    </citation>
    <scope>NUCLEOTIDE SEQUENCE</scope>
</reference>
<comment type="catalytic activity">
    <reaction evidence="5">
        <text>RX + glutathione = an S-substituted glutathione + a halide anion + H(+)</text>
        <dbReference type="Rhea" id="RHEA:16437"/>
        <dbReference type="ChEBI" id="CHEBI:15378"/>
        <dbReference type="ChEBI" id="CHEBI:16042"/>
        <dbReference type="ChEBI" id="CHEBI:17792"/>
        <dbReference type="ChEBI" id="CHEBI:57925"/>
        <dbReference type="ChEBI" id="CHEBI:90779"/>
        <dbReference type="EC" id="2.5.1.18"/>
    </reaction>
</comment>
<dbReference type="PANTHER" id="PTHR11571:SF222">
    <property type="entry name" value="GLUTATHIONE TRANSFERASE"/>
    <property type="match status" value="1"/>
</dbReference>
<accession>A0A7R9KXJ5</accession>
<dbReference type="Proteomes" id="UP000759131">
    <property type="component" value="Unassembled WGS sequence"/>
</dbReference>
<dbReference type="GO" id="GO:0004364">
    <property type="term" value="F:glutathione transferase activity"/>
    <property type="evidence" value="ECO:0007669"/>
    <property type="project" value="UniProtKB-EC"/>
</dbReference>